<protein>
    <submittedName>
        <fullName evidence="5">Leucyl/phenylalanyl-tRNA--protein transferase</fullName>
        <ecNumber evidence="5">2.3.2.6</ecNumber>
    </submittedName>
</protein>
<dbReference type="HAMAP" id="MF_00688">
    <property type="entry name" value="Leu_Phe_trans"/>
    <property type="match status" value="1"/>
</dbReference>
<dbReference type="SUPFAM" id="SSF55729">
    <property type="entry name" value="Acyl-CoA N-acyltransferases (Nat)"/>
    <property type="match status" value="1"/>
</dbReference>
<dbReference type="GO" id="GO:0005737">
    <property type="term" value="C:cytoplasm"/>
    <property type="evidence" value="ECO:0007669"/>
    <property type="project" value="UniProtKB-SubCell"/>
</dbReference>
<dbReference type="InterPro" id="IPR042221">
    <property type="entry name" value="Leu/Phe-tRNA_Trfase_N"/>
</dbReference>
<dbReference type="PANTHER" id="PTHR30098:SF2">
    <property type="entry name" value="LEUCYL_PHENYLALANYL-TRNA--PROTEIN TRANSFERASE"/>
    <property type="match status" value="1"/>
</dbReference>
<gene>
    <name evidence="5" type="ORF">MNBD_GAMMA10-3212</name>
</gene>
<organism evidence="5">
    <name type="scientific">hydrothermal vent metagenome</name>
    <dbReference type="NCBI Taxonomy" id="652676"/>
    <lineage>
        <taxon>unclassified sequences</taxon>
        <taxon>metagenomes</taxon>
        <taxon>ecological metagenomes</taxon>
    </lineage>
</organism>
<dbReference type="EMBL" id="UOFJ01000507">
    <property type="protein sequence ID" value="VAW70250.1"/>
    <property type="molecule type" value="Genomic_DNA"/>
</dbReference>
<dbReference type="Gene3D" id="3.30.70.3550">
    <property type="entry name" value="Leucyl/phenylalanyl-tRNA-protein transferase, N-terminal domain"/>
    <property type="match status" value="1"/>
</dbReference>
<evidence type="ECO:0000256" key="2">
    <source>
        <dbReference type="ARBA" id="ARBA00022490"/>
    </source>
</evidence>
<sequence length="238" mass="26624">MISLHWLDASPSSEFPPLDSALTEPDGLLAAGGDLSGERLINAYQQGIFPWYSEGEPILWWSPDPRFILKPGEVKISRSLAKNLRNTTLTLRMDTAFDELIANCSSQPREGQPGTWISADMKQAYIELHQLGHAHSVECWEGDTLVGGLYGVHSGAVFCGESMFSQQSNASKIALVQLCRFLQHHGFKLIDSQVYTAHLESLGARMIPRNKYIETLRQTTDITMPANWNELFQQFLLS</sequence>
<keyword evidence="2" id="KW-0963">Cytoplasm</keyword>
<proteinExistence type="inferred from homology"/>
<dbReference type="Gene3D" id="3.40.630.70">
    <property type="entry name" value="Leucyl/phenylalanyl-tRNA-protein transferase, C-terminal domain"/>
    <property type="match status" value="1"/>
</dbReference>
<evidence type="ECO:0000256" key="1">
    <source>
        <dbReference type="ARBA" id="ARBA00004496"/>
    </source>
</evidence>
<dbReference type="AlphaFoldDB" id="A0A3B0XZV0"/>
<comment type="subcellular location">
    <subcellularLocation>
        <location evidence="1">Cytoplasm</location>
    </subcellularLocation>
</comment>
<dbReference type="PANTHER" id="PTHR30098">
    <property type="entry name" value="LEUCYL/PHENYLALANYL-TRNA--PROTEIN TRANSFERASE"/>
    <property type="match status" value="1"/>
</dbReference>
<dbReference type="FunFam" id="3.30.70.3550:FF:000001">
    <property type="entry name" value="Leucyl/phenylalanyl-tRNA--protein transferase"/>
    <property type="match status" value="1"/>
</dbReference>
<dbReference type="FunFam" id="3.40.630.70:FF:000001">
    <property type="entry name" value="Leucyl/phenylalanyl-tRNA--protein transferase"/>
    <property type="match status" value="1"/>
</dbReference>
<dbReference type="EC" id="2.3.2.6" evidence="5"/>
<dbReference type="InterPro" id="IPR042203">
    <property type="entry name" value="Leu/Phe-tRNA_Trfase_C"/>
</dbReference>
<accession>A0A3B0XZV0</accession>
<evidence type="ECO:0000256" key="3">
    <source>
        <dbReference type="ARBA" id="ARBA00022679"/>
    </source>
</evidence>
<dbReference type="Pfam" id="PF03588">
    <property type="entry name" value="Leu_Phe_trans"/>
    <property type="match status" value="1"/>
</dbReference>
<dbReference type="NCBIfam" id="TIGR00667">
    <property type="entry name" value="aat"/>
    <property type="match status" value="1"/>
</dbReference>
<reference evidence="5" key="1">
    <citation type="submission" date="2018-06" db="EMBL/GenBank/DDBJ databases">
        <authorList>
            <person name="Zhirakovskaya E."/>
        </authorList>
    </citation>
    <scope>NUCLEOTIDE SEQUENCE</scope>
</reference>
<feature type="non-terminal residue" evidence="5">
    <location>
        <position position="238"/>
    </location>
</feature>
<dbReference type="GO" id="GO:0008914">
    <property type="term" value="F:leucyl-tRNA--protein transferase activity"/>
    <property type="evidence" value="ECO:0007669"/>
    <property type="project" value="UniProtKB-EC"/>
</dbReference>
<dbReference type="InterPro" id="IPR016181">
    <property type="entry name" value="Acyl_CoA_acyltransferase"/>
</dbReference>
<name>A0A3B0XZV0_9ZZZZ</name>
<keyword evidence="3 5" id="KW-0808">Transferase</keyword>
<keyword evidence="4 5" id="KW-0012">Acyltransferase</keyword>
<dbReference type="InterPro" id="IPR004616">
    <property type="entry name" value="Leu/Phe-tRNA_Trfase"/>
</dbReference>
<evidence type="ECO:0000313" key="5">
    <source>
        <dbReference type="EMBL" id="VAW70250.1"/>
    </source>
</evidence>
<evidence type="ECO:0000256" key="4">
    <source>
        <dbReference type="ARBA" id="ARBA00023315"/>
    </source>
</evidence>
<dbReference type="GO" id="GO:0030163">
    <property type="term" value="P:protein catabolic process"/>
    <property type="evidence" value="ECO:0007669"/>
    <property type="project" value="InterPro"/>
</dbReference>